<feature type="region of interest" description="Disordered" evidence="1">
    <location>
        <begin position="44"/>
        <end position="76"/>
    </location>
</feature>
<evidence type="ECO:0008006" key="4">
    <source>
        <dbReference type="Google" id="ProtNLM"/>
    </source>
</evidence>
<evidence type="ECO:0000313" key="2">
    <source>
        <dbReference type="EMBL" id="QTD52543.1"/>
    </source>
</evidence>
<dbReference type="KEGG" id="scor:J3U87_08725"/>
<evidence type="ECO:0000313" key="3">
    <source>
        <dbReference type="Proteomes" id="UP000663929"/>
    </source>
</evidence>
<protein>
    <recommendedName>
        <fullName evidence="4">DUF885 domain-containing protein</fullName>
    </recommendedName>
</protein>
<dbReference type="RefSeq" id="WP_237382649.1">
    <property type="nucleotide sequence ID" value="NZ_CP071793.1"/>
</dbReference>
<dbReference type="EMBL" id="CP071793">
    <property type="protein sequence ID" value="QTD52543.1"/>
    <property type="molecule type" value="Genomic_DNA"/>
</dbReference>
<keyword evidence="3" id="KW-1185">Reference proteome</keyword>
<evidence type="ECO:0000256" key="1">
    <source>
        <dbReference type="SAM" id="MobiDB-lite"/>
    </source>
</evidence>
<dbReference type="AlphaFoldDB" id="A0A8A4TSR7"/>
<sequence>MIEFGSTHGRHPALPAAKRLSIRGLASRALLITLTLTFLACGQGSGTKSEGDVAGATPSKGDGTMTQQQGAESGEDDISHRYVKLVLAMGPHDKNFVDAYYGPEAWREQALSLNLSPAQIRAEAETLRGEVRELSGKETDAILQSRYLSLEKQITAMIARVDLLAGLTFTFDKEAELLYDAHPPRHDEAHFKALVAQLEDLIPGEGDLPERMEAYRKQFEIPADKLDEVFQAAIRDARERTRKYIDLPESESFVVEYVNDKSWSGYNWYKGKYHSLIQVNTDFPITIDRAVDLACHEGYPGHHVFNVLLEKHMVDDKGWKEFTVYPLFSPQSLIAEGSANYGIQVAFPGAERVAYEREVLFPLAGLDPKEAERYYAIQDVLSQLKYAGNEAARAYLEGSMDADKAADWLVRYELKSPGRAKQRISFFDDYRAYVINYNYGEDLVAAYVEAKGGTADNPERRWQIFKELLSAPLVPSRLENN</sequence>
<dbReference type="Proteomes" id="UP000663929">
    <property type="component" value="Chromosome"/>
</dbReference>
<proteinExistence type="predicted"/>
<gene>
    <name evidence="2" type="ORF">J3U87_08725</name>
</gene>
<accession>A0A8A4TSR7</accession>
<name>A0A8A4TSR7_SULCO</name>
<reference evidence="2" key="1">
    <citation type="submission" date="2021-03" db="EMBL/GenBank/DDBJ databases">
        <title>Acanthopleuribacteraceae sp. M133.</title>
        <authorList>
            <person name="Wang G."/>
        </authorList>
    </citation>
    <scope>NUCLEOTIDE SEQUENCE</scope>
    <source>
        <strain evidence="2">M133</strain>
    </source>
</reference>
<organism evidence="2 3">
    <name type="scientific">Sulfidibacter corallicola</name>
    <dbReference type="NCBI Taxonomy" id="2818388"/>
    <lineage>
        <taxon>Bacteria</taxon>
        <taxon>Pseudomonadati</taxon>
        <taxon>Acidobacteriota</taxon>
        <taxon>Holophagae</taxon>
        <taxon>Acanthopleuribacterales</taxon>
        <taxon>Acanthopleuribacteraceae</taxon>
        <taxon>Sulfidibacter</taxon>
    </lineage>
</organism>